<sequence length="115" mass="12808">MTATNGAPDPVAAAEERWQRLQDQLETVGIRMRTETGSAIASIDACLRRLDAMRQDLADHLGVPPAETWPPDPRRPECATCSPVRLPCRCRRREPSRLTPNPFPTPHPEKETQSG</sequence>
<dbReference type="Proteomes" id="UP001500305">
    <property type="component" value="Unassembled WGS sequence"/>
</dbReference>
<comment type="caution">
    <text evidence="2">The sequence shown here is derived from an EMBL/GenBank/DDBJ whole genome shotgun (WGS) entry which is preliminary data.</text>
</comment>
<evidence type="ECO:0000256" key="1">
    <source>
        <dbReference type="SAM" id="MobiDB-lite"/>
    </source>
</evidence>
<protein>
    <submittedName>
        <fullName evidence="2">Uncharacterized protein</fullName>
    </submittedName>
</protein>
<reference evidence="2 3" key="1">
    <citation type="journal article" date="2019" name="Int. J. Syst. Evol. Microbiol.">
        <title>The Global Catalogue of Microorganisms (GCM) 10K type strain sequencing project: providing services to taxonomists for standard genome sequencing and annotation.</title>
        <authorList>
            <consortium name="The Broad Institute Genomics Platform"/>
            <consortium name="The Broad Institute Genome Sequencing Center for Infectious Disease"/>
            <person name="Wu L."/>
            <person name="Ma J."/>
        </authorList>
    </citation>
    <scope>NUCLEOTIDE SEQUENCE [LARGE SCALE GENOMIC DNA]</scope>
    <source>
        <strain evidence="2 3">JCM 7356</strain>
    </source>
</reference>
<organism evidence="2 3">
    <name type="scientific">Kitasatospora cystarginea</name>
    <dbReference type="NCBI Taxonomy" id="58350"/>
    <lineage>
        <taxon>Bacteria</taxon>
        <taxon>Bacillati</taxon>
        <taxon>Actinomycetota</taxon>
        <taxon>Actinomycetes</taxon>
        <taxon>Kitasatosporales</taxon>
        <taxon>Streptomycetaceae</taxon>
        <taxon>Kitasatospora</taxon>
    </lineage>
</organism>
<name>A0ABN3EXW4_9ACTN</name>
<evidence type="ECO:0000313" key="3">
    <source>
        <dbReference type="Proteomes" id="UP001500305"/>
    </source>
</evidence>
<evidence type="ECO:0000313" key="2">
    <source>
        <dbReference type="EMBL" id="GAA2276183.1"/>
    </source>
</evidence>
<dbReference type="RefSeq" id="WP_344640844.1">
    <property type="nucleotide sequence ID" value="NZ_BAAATR010000054.1"/>
</dbReference>
<proteinExistence type="predicted"/>
<dbReference type="EMBL" id="BAAATR010000054">
    <property type="protein sequence ID" value="GAA2276183.1"/>
    <property type="molecule type" value="Genomic_DNA"/>
</dbReference>
<gene>
    <name evidence="2" type="ORF">GCM10010430_72650</name>
</gene>
<feature type="region of interest" description="Disordered" evidence="1">
    <location>
        <begin position="91"/>
        <end position="115"/>
    </location>
</feature>
<accession>A0ABN3EXW4</accession>
<keyword evidence="3" id="KW-1185">Reference proteome</keyword>